<evidence type="ECO:0000313" key="1">
    <source>
        <dbReference type="EMBL" id="KRN49839.1"/>
    </source>
</evidence>
<dbReference type="Proteomes" id="UP000051841">
    <property type="component" value="Unassembled WGS sequence"/>
</dbReference>
<dbReference type="AlphaFoldDB" id="A0A0R2HAA2"/>
<evidence type="ECO:0008006" key="3">
    <source>
        <dbReference type="Google" id="ProtNLM"/>
    </source>
</evidence>
<dbReference type="EMBL" id="JQBL01000019">
    <property type="protein sequence ID" value="KRN49839.1"/>
    <property type="molecule type" value="Genomic_DNA"/>
</dbReference>
<name>A0A0R2HAA2_9FIRM</name>
<gene>
    <name evidence="1" type="ORF">IV49_GL000630</name>
</gene>
<organism evidence="1 2">
    <name type="scientific">Kandleria vitulina DSM 20405</name>
    <dbReference type="NCBI Taxonomy" id="1410657"/>
    <lineage>
        <taxon>Bacteria</taxon>
        <taxon>Bacillati</taxon>
        <taxon>Bacillota</taxon>
        <taxon>Erysipelotrichia</taxon>
        <taxon>Erysipelotrichales</taxon>
        <taxon>Coprobacillaceae</taxon>
        <taxon>Kandleria</taxon>
    </lineage>
</organism>
<sequence>MIMDIYIDFRFIENKDAFFDTINDLLVCDVNDLEAFYHLLLHVKNMNIIFLYSSNMIFDDMFIKRIKKADRKNKKLRIIIEETERCY</sequence>
<comment type="caution">
    <text evidence="1">The sequence shown here is derived from an EMBL/GenBank/DDBJ whole genome shotgun (WGS) entry which is preliminary data.</text>
</comment>
<dbReference type="PATRIC" id="fig|1410657.5.peg.656"/>
<evidence type="ECO:0000313" key="2">
    <source>
        <dbReference type="Proteomes" id="UP000051841"/>
    </source>
</evidence>
<keyword evidence="2" id="KW-1185">Reference proteome</keyword>
<reference evidence="1 2" key="1">
    <citation type="journal article" date="2015" name="Genome Announc.">
        <title>Expanding the biotechnology potential of lactobacilli through comparative genomics of 213 strains and associated genera.</title>
        <authorList>
            <person name="Sun Z."/>
            <person name="Harris H.M."/>
            <person name="McCann A."/>
            <person name="Guo C."/>
            <person name="Argimon S."/>
            <person name="Zhang W."/>
            <person name="Yang X."/>
            <person name="Jeffery I.B."/>
            <person name="Cooney J.C."/>
            <person name="Kagawa T.F."/>
            <person name="Liu W."/>
            <person name="Song Y."/>
            <person name="Salvetti E."/>
            <person name="Wrobel A."/>
            <person name="Rasinkangas P."/>
            <person name="Parkhill J."/>
            <person name="Rea M.C."/>
            <person name="O'Sullivan O."/>
            <person name="Ritari J."/>
            <person name="Douillard F.P."/>
            <person name="Paul Ross R."/>
            <person name="Yang R."/>
            <person name="Briner A.E."/>
            <person name="Felis G.E."/>
            <person name="de Vos W.M."/>
            <person name="Barrangou R."/>
            <person name="Klaenhammer T.R."/>
            <person name="Caufield P.W."/>
            <person name="Cui Y."/>
            <person name="Zhang H."/>
            <person name="O'Toole P.W."/>
        </authorList>
    </citation>
    <scope>NUCLEOTIDE SEQUENCE [LARGE SCALE GENOMIC DNA]</scope>
    <source>
        <strain evidence="1 2">DSM 20405</strain>
    </source>
</reference>
<protein>
    <recommendedName>
        <fullName evidence="3">Barstar (barnase inhibitor) domain-containing protein</fullName>
    </recommendedName>
</protein>
<proteinExistence type="predicted"/>
<accession>A0A0R2HAA2</accession>